<organism evidence="1 2">
    <name type="scientific">Stegodyphus mimosarum</name>
    <name type="common">African social velvet spider</name>
    <dbReference type="NCBI Taxonomy" id="407821"/>
    <lineage>
        <taxon>Eukaryota</taxon>
        <taxon>Metazoa</taxon>
        <taxon>Ecdysozoa</taxon>
        <taxon>Arthropoda</taxon>
        <taxon>Chelicerata</taxon>
        <taxon>Arachnida</taxon>
        <taxon>Araneae</taxon>
        <taxon>Araneomorphae</taxon>
        <taxon>Entelegynae</taxon>
        <taxon>Eresoidea</taxon>
        <taxon>Eresidae</taxon>
        <taxon>Stegodyphus</taxon>
    </lineage>
</organism>
<accession>A0A087T7U0</accession>
<dbReference type="EMBL" id="KK113851">
    <property type="protein sequence ID" value="KFM61179.1"/>
    <property type="molecule type" value="Genomic_DNA"/>
</dbReference>
<evidence type="ECO:0000313" key="2">
    <source>
        <dbReference type="Proteomes" id="UP000054359"/>
    </source>
</evidence>
<dbReference type="Proteomes" id="UP000054359">
    <property type="component" value="Unassembled WGS sequence"/>
</dbReference>
<evidence type="ECO:0000313" key="1">
    <source>
        <dbReference type="EMBL" id="KFM61179.1"/>
    </source>
</evidence>
<sequence>MEDDYHKFVKYKLNNEILSLKVKRRIINNKVQNITVDSLSLRSLNAQTYLGNENARILPTNYKKRQTESSTRLTQQNQSLQINAGDGVVPQDDVIASIQLVPVALKMPDQSLKLKHLYSGLNKKNILDKRCWSALNLALLCLSEEPCQIQFSDCSSSISLLSDSYNSEELAVSHALLLCAMAKMSLASKEIKHLEKSVICLVDSLVTACNISGSKSILDSSLDSLNSRNHASAYKLCKKLFMGTGLDLDTVNVSTICCSSLKYLTDLKLNSEAGLKHIYGENT</sequence>
<protein>
    <submittedName>
        <fullName evidence="1">Uncharacterized protein</fullName>
    </submittedName>
</protein>
<proteinExistence type="predicted"/>
<keyword evidence="2" id="KW-1185">Reference proteome</keyword>
<dbReference type="AlphaFoldDB" id="A0A087T7U0"/>
<feature type="non-terminal residue" evidence="1">
    <location>
        <position position="283"/>
    </location>
</feature>
<reference evidence="1 2" key="1">
    <citation type="submission" date="2013-11" db="EMBL/GenBank/DDBJ databases">
        <title>Genome sequencing of Stegodyphus mimosarum.</title>
        <authorList>
            <person name="Bechsgaard J."/>
        </authorList>
    </citation>
    <scope>NUCLEOTIDE SEQUENCE [LARGE SCALE GENOMIC DNA]</scope>
</reference>
<gene>
    <name evidence="1" type="ORF">X975_22420</name>
</gene>
<name>A0A087T7U0_STEMI</name>